<dbReference type="CDD" id="cd06222">
    <property type="entry name" value="RNase_H_like"/>
    <property type="match status" value="1"/>
</dbReference>
<dbReference type="Gene3D" id="3.30.420.10">
    <property type="entry name" value="Ribonuclease H-like superfamily/Ribonuclease H"/>
    <property type="match status" value="1"/>
</dbReference>
<feature type="domain" description="RNase H type-1" evidence="2">
    <location>
        <begin position="166"/>
        <end position="297"/>
    </location>
</feature>
<name>A0A4Y7JFJ4_PAPSO</name>
<evidence type="ECO:0000256" key="1">
    <source>
        <dbReference type="SAM" id="MobiDB-lite"/>
    </source>
</evidence>
<evidence type="ECO:0000313" key="3">
    <source>
        <dbReference type="EMBL" id="RZC58415.1"/>
    </source>
</evidence>
<dbReference type="InterPro" id="IPR002156">
    <property type="entry name" value="RNaseH_domain"/>
</dbReference>
<dbReference type="OrthoDB" id="1924835at2759"/>
<dbReference type="Gramene" id="RZC58415">
    <property type="protein sequence ID" value="RZC58415"/>
    <property type="gene ID" value="C5167_005718"/>
</dbReference>
<gene>
    <name evidence="3" type="ORF">C5167_005718</name>
</gene>
<dbReference type="Proteomes" id="UP000316621">
    <property type="component" value="Chromosome 4"/>
</dbReference>
<accession>A0A4Y7JFJ4</accession>
<organism evidence="3 4">
    <name type="scientific">Papaver somniferum</name>
    <name type="common">Opium poppy</name>
    <dbReference type="NCBI Taxonomy" id="3469"/>
    <lineage>
        <taxon>Eukaryota</taxon>
        <taxon>Viridiplantae</taxon>
        <taxon>Streptophyta</taxon>
        <taxon>Embryophyta</taxon>
        <taxon>Tracheophyta</taxon>
        <taxon>Spermatophyta</taxon>
        <taxon>Magnoliopsida</taxon>
        <taxon>Ranunculales</taxon>
        <taxon>Papaveraceae</taxon>
        <taxon>Papaveroideae</taxon>
        <taxon>Papaver</taxon>
    </lineage>
</organism>
<dbReference type="InterPro" id="IPR044730">
    <property type="entry name" value="RNase_H-like_dom_plant"/>
</dbReference>
<dbReference type="AlphaFoldDB" id="A0A4Y7JFJ4"/>
<evidence type="ECO:0000313" key="4">
    <source>
        <dbReference type="Proteomes" id="UP000316621"/>
    </source>
</evidence>
<sequence length="342" mass="38904">MELLHFGMEFAEKYAGFFAPLVKSDQLISFGDGKLFLKDDLEIIISKKVQQYSSWTRNTNAISLDDNEAFLDRLLASGWCAVQLFFVYHYFSLLTIFHEKETSVKPMSKKEKKKKSKEKHRSAKNVPSPILTVHDIPNQEMDDDGMVRWIRPSNMLADGISRVDSDGAYNGKTAGYSCVIRHTKNGVKIEVLVAVAGGSAPESSTYHEFEGLRCGYRQAVRHNLQNVVVSCDCKTTIFEIEKGIARERQVGKNRSRSNKMKKMINDIIAMKARIKNVKMVHMYRGANEVANKLAKICKIPKQQIVYKQEDFDTDNKVELQPIRGILESDANGEKYYPHGRVP</sequence>
<proteinExistence type="predicted"/>
<protein>
    <recommendedName>
        <fullName evidence="2">RNase H type-1 domain-containing protein</fullName>
    </recommendedName>
</protein>
<dbReference type="PANTHER" id="PTHR47723:SF19">
    <property type="entry name" value="POLYNUCLEOTIDYL TRANSFERASE, RIBONUCLEASE H-LIKE SUPERFAMILY PROTEIN"/>
    <property type="match status" value="1"/>
</dbReference>
<keyword evidence="4" id="KW-1185">Reference proteome</keyword>
<dbReference type="PANTHER" id="PTHR47723">
    <property type="entry name" value="OS05G0353850 PROTEIN"/>
    <property type="match status" value="1"/>
</dbReference>
<dbReference type="Pfam" id="PF13456">
    <property type="entry name" value="RVT_3"/>
    <property type="match status" value="1"/>
</dbReference>
<dbReference type="InterPro" id="IPR053151">
    <property type="entry name" value="RNase_H-like"/>
</dbReference>
<reference evidence="3 4" key="1">
    <citation type="journal article" date="2018" name="Science">
        <title>The opium poppy genome and morphinan production.</title>
        <authorList>
            <person name="Guo L."/>
            <person name="Winzer T."/>
            <person name="Yang X."/>
            <person name="Li Y."/>
            <person name="Ning Z."/>
            <person name="He Z."/>
            <person name="Teodor R."/>
            <person name="Lu Y."/>
            <person name="Bowser T.A."/>
            <person name="Graham I.A."/>
            <person name="Ye K."/>
        </authorList>
    </citation>
    <scope>NUCLEOTIDE SEQUENCE [LARGE SCALE GENOMIC DNA]</scope>
    <source>
        <strain evidence="4">cv. HN1</strain>
        <tissue evidence="3">Leaves</tissue>
    </source>
</reference>
<feature type="region of interest" description="Disordered" evidence="1">
    <location>
        <begin position="105"/>
        <end position="124"/>
    </location>
</feature>
<dbReference type="GO" id="GO:0003676">
    <property type="term" value="F:nucleic acid binding"/>
    <property type="evidence" value="ECO:0007669"/>
    <property type="project" value="InterPro"/>
</dbReference>
<dbReference type="EMBL" id="CM010718">
    <property type="protein sequence ID" value="RZC58415.1"/>
    <property type="molecule type" value="Genomic_DNA"/>
</dbReference>
<dbReference type="InterPro" id="IPR036397">
    <property type="entry name" value="RNaseH_sf"/>
</dbReference>
<dbReference type="InterPro" id="IPR012337">
    <property type="entry name" value="RNaseH-like_sf"/>
</dbReference>
<dbReference type="GO" id="GO:0004523">
    <property type="term" value="F:RNA-DNA hybrid ribonuclease activity"/>
    <property type="evidence" value="ECO:0007669"/>
    <property type="project" value="InterPro"/>
</dbReference>
<feature type="compositionally biased region" description="Basic residues" evidence="1">
    <location>
        <begin position="110"/>
        <end position="123"/>
    </location>
</feature>
<dbReference type="SUPFAM" id="SSF53098">
    <property type="entry name" value="Ribonuclease H-like"/>
    <property type="match status" value="1"/>
</dbReference>
<evidence type="ECO:0000259" key="2">
    <source>
        <dbReference type="Pfam" id="PF13456"/>
    </source>
</evidence>